<name>A0A6N1AU45_9PROT</name>
<dbReference type="AlphaFoldDB" id="A0A6N1AU45"/>
<keyword evidence="2" id="KW-1185">Reference proteome</keyword>
<protein>
    <submittedName>
        <fullName evidence="1">Uncharacterized protein</fullName>
    </submittedName>
</protein>
<keyword evidence="1" id="KW-0614">Plasmid</keyword>
<proteinExistence type="predicted"/>
<sequence length="155" mass="16261">MIADHAGQEPAAAGVAMMPVGHLEELIRRRRLVLAVGSYPINPSRAEIISAEDTGLLIGASPIGGGLAGAVPIAPKETTHNLLRIGSSVAEPYLMTSLQTAKTCLDELAARAGLTIEIAGMFYRSSDCYLHVALDAQRLTVIAYPQVPPARGCSN</sequence>
<dbReference type="EMBL" id="CP054622">
    <property type="protein sequence ID" value="QKS54758.1"/>
    <property type="molecule type" value="Genomic_DNA"/>
</dbReference>
<accession>A0A6N1AU45</accession>
<organism evidence="1 2">
    <name type="scientific">Azospirillum oryzae</name>
    <dbReference type="NCBI Taxonomy" id="286727"/>
    <lineage>
        <taxon>Bacteria</taxon>
        <taxon>Pseudomonadati</taxon>
        <taxon>Pseudomonadota</taxon>
        <taxon>Alphaproteobacteria</taxon>
        <taxon>Rhodospirillales</taxon>
        <taxon>Azospirillaceae</taxon>
        <taxon>Azospirillum</taxon>
    </lineage>
</organism>
<reference evidence="1 2" key="1">
    <citation type="submission" date="2020-06" db="EMBL/GenBank/DDBJ databases">
        <title>Complete genome of Azosprillum oryzae KACC14407.</title>
        <authorList>
            <person name="Kim M."/>
            <person name="Park Y.-J."/>
            <person name="Shin J.-H."/>
        </authorList>
    </citation>
    <scope>NUCLEOTIDE SEQUENCE [LARGE SCALE GENOMIC DNA]</scope>
    <source>
        <strain evidence="1 2">KACC 14407</strain>
        <plasmid evidence="1 2">unnamed7</plasmid>
    </source>
</reference>
<geneLocation type="plasmid" evidence="1 2">
    <name>unnamed7</name>
</geneLocation>
<dbReference type="RefSeq" id="WP_109154129.1">
    <property type="nucleotide sequence ID" value="NZ_BSOV01000001.1"/>
</dbReference>
<dbReference type="KEGG" id="aoz:HUE56_30120"/>
<evidence type="ECO:0000313" key="1">
    <source>
        <dbReference type="EMBL" id="QKS54758.1"/>
    </source>
</evidence>
<evidence type="ECO:0000313" key="2">
    <source>
        <dbReference type="Proteomes" id="UP000509702"/>
    </source>
</evidence>
<dbReference type="Proteomes" id="UP000509702">
    <property type="component" value="Plasmid unnamed7"/>
</dbReference>
<gene>
    <name evidence="1" type="ORF">HUE56_30120</name>
</gene>